<comment type="caution">
    <text evidence="17">The sequence shown here is derived from an EMBL/GenBank/DDBJ whole genome shotgun (WGS) entry which is preliminary data.</text>
</comment>
<comment type="catalytic activity">
    <reaction evidence="13">
        <text>2 nitric oxide + NADPH + 2 O2 = 2 nitrate + NADP(+) + H(+)</text>
        <dbReference type="Rhea" id="RHEA:19465"/>
        <dbReference type="ChEBI" id="CHEBI:15378"/>
        <dbReference type="ChEBI" id="CHEBI:15379"/>
        <dbReference type="ChEBI" id="CHEBI:16480"/>
        <dbReference type="ChEBI" id="CHEBI:17632"/>
        <dbReference type="ChEBI" id="CHEBI:57783"/>
        <dbReference type="ChEBI" id="CHEBI:58349"/>
        <dbReference type="EC" id="1.14.12.17"/>
    </reaction>
</comment>
<evidence type="ECO:0000313" key="20">
    <source>
        <dbReference type="Proteomes" id="UP000561726"/>
    </source>
</evidence>
<keyword evidence="18" id="KW-0560">Oxidoreductase</keyword>
<evidence type="ECO:0000256" key="12">
    <source>
        <dbReference type="ARBA" id="ARBA00048649"/>
    </source>
</evidence>
<evidence type="ECO:0000313" key="19">
    <source>
        <dbReference type="Proteomes" id="UP000029864"/>
    </source>
</evidence>
<dbReference type="OrthoDB" id="9801223at2"/>
<protein>
    <recommendedName>
        <fullName evidence="3">nitric oxide dioxygenase</fullName>
        <ecNumber evidence="3">1.14.12.17</ecNumber>
    </recommendedName>
</protein>
<dbReference type="Pfam" id="PF00970">
    <property type="entry name" value="FAD_binding_6"/>
    <property type="match status" value="1"/>
</dbReference>
<keyword evidence="14" id="KW-0813">Transport</keyword>
<evidence type="ECO:0000256" key="5">
    <source>
        <dbReference type="ARBA" id="ARBA00022621"/>
    </source>
</evidence>
<keyword evidence="9" id="KW-0408">Iron</keyword>
<evidence type="ECO:0000256" key="2">
    <source>
        <dbReference type="ARBA" id="ARBA00006401"/>
    </source>
</evidence>
<dbReference type="Pfam" id="PF00175">
    <property type="entry name" value="NAD_binding_1"/>
    <property type="match status" value="1"/>
</dbReference>
<keyword evidence="10" id="KW-0411">Iron-sulfur</keyword>
<dbReference type="GO" id="GO:0005344">
    <property type="term" value="F:oxygen carrier activity"/>
    <property type="evidence" value="ECO:0007669"/>
    <property type="project" value="UniProtKB-KW"/>
</dbReference>
<dbReference type="Proteomes" id="UP000561726">
    <property type="component" value="Unassembled WGS sequence"/>
</dbReference>
<evidence type="ECO:0000256" key="10">
    <source>
        <dbReference type="ARBA" id="ARBA00023014"/>
    </source>
</evidence>
<dbReference type="PROSITE" id="PS51384">
    <property type="entry name" value="FAD_FR"/>
    <property type="match status" value="1"/>
</dbReference>
<dbReference type="Proteomes" id="UP000029864">
    <property type="component" value="Unassembled WGS sequence"/>
</dbReference>
<dbReference type="PRINTS" id="PR00409">
    <property type="entry name" value="PHDIOXRDTASE"/>
</dbReference>
<keyword evidence="4 14" id="KW-0349">Heme</keyword>
<feature type="domain" description="FAD-binding FR-type" evidence="16">
    <location>
        <begin position="151"/>
        <end position="255"/>
    </location>
</feature>
<dbReference type="GO" id="GO:0051537">
    <property type="term" value="F:2 iron, 2 sulfur cluster binding"/>
    <property type="evidence" value="ECO:0007669"/>
    <property type="project" value="UniProtKB-KW"/>
</dbReference>
<dbReference type="Pfam" id="PF00042">
    <property type="entry name" value="Globin"/>
    <property type="match status" value="1"/>
</dbReference>
<dbReference type="InterPro" id="IPR039261">
    <property type="entry name" value="FNR_nucleotide-bd"/>
</dbReference>
<name>A0A099J2H1_9MICO</name>
<dbReference type="EMBL" id="JPXF01000069">
    <property type="protein sequence ID" value="KGJ72506.1"/>
    <property type="molecule type" value="Genomic_DNA"/>
</dbReference>
<keyword evidence="5 14" id="KW-0561">Oxygen transport</keyword>
<dbReference type="GO" id="GO:0046872">
    <property type="term" value="F:metal ion binding"/>
    <property type="evidence" value="ECO:0007669"/>
    <property type="project" value="UniProtKB-KW"/>
</dbReference>
<evidence type="ECO:0000259" key="16">
    <source>
        <dbReference type="PROSITE" id="PS51384"/>
    </source>
</evidence>
<dbReference type="Gene3D" id="1.10.490.10">
    <property type="entry name" value="Globins"/>
    <property type="match status" value="1"/>
</dbReference>
<evidence type="ECO:0000256" key="1">
    <source>
        <dbReference type="ARBA" id="ARBA00001970"/>
    </source>
</evidence>
<dbReference type="Gene3D" id="3.40.50.80">
    <property type="entry name" value="Nucleotide-binding domain of ferredoxin-NADP reductase (FNR) module"/>
    <property type="match status" value="1"/>
</dbReference>
<dbReference type="GO" id="GO:0020037">
    <property type="term" value="F:heme binding"/>
    <property type="evidence" value="ECO:0007669"/>
    <property type="project" value="InterPro"/>
</dbReference>
<keyword evidence="11" id="KW-0520">NAD</keyword>
<dbReference type="GO" id="GO:0046210">
    <property type="term" value="P:nitric oxide catabolic process"/>
    <property type="evidence" value="ECO:0007669"/>
    <property type="project" value="TreeGrafter"/>
</dbReference>
<reference evidence="17 19" key="1">
    <citation type="submission" date="2014-08" db="EMBL/GenBank/DDBJ databases">
        <authorList>
            <person name="Sisinthy S."/>
        </authorList>
    </citation>
    <scope>NUCLEOTIDE SEQUENCE [LARGE SCALE GENOMIC DNA]</scope>
    <source>
        <strain evidence="17 19">RuG17</strain>
    </source>
</reference>
<dbReference type="eggNOG" id="COG1018">
    <property type="taxonomic scope" value="Bacteria"/>
</dbReference>
<dbReference type="Gene3D" id="2.40.30.10">
    <property type="entry name" value="Translation factors"/>
    <property type="match status" value="1"/>
</dbReference>
<comment type="cofactor">
    <cofactor evidence="1">
        <name>heme b</name>
        <dbReference type="ChEBI" id="CHEBI:60344"/>
    </cofactor>
</comment>
<dbReference type="InterPro" id="IPR012292">
    <property type="entry name" value="Globin/Proto"/>
</dbReference>
<dbReference type="SUPFAM" id="SSF63380">
    <property type="entry name" value="Riboflavin synthase domain-like"/>
    <property type="match status" value="1"/>
</dbReference>
<sequence length="392" mass="42585">MLSVQSVPIIEATLPTVGERMPAIARNFYHRMLTAHPELFDGLFSRSNQKNGTQQQALAASVAMFATHLLKNPDSAPEIMLSRIAHKHVSLGIRPEQYDIVYKYLFEAIADELSDVISAEIAAAWTEVYWLMAHALIKQENGLYAGLASDQALAPWTVIKKEKAGTDAITFTLVPADDTPVSDSKPGQYVGVTVKMPDGIHQVRQYTLSAGTGSDVRVFTTKLDADGEVSPALHRDVQVGDQLTLSHPCGDVTLNEEDGPLILASAGIGCTPSASILRSLAEADSTREVLVLHAESTLERWALRDQMRTDVAHLGSATMQLWLEKPTEESHAGFMSLDGVTIPKNASMYLCGPLPFMRKIRSQALASGVPAQRIHYEVFGPDLWLAGADADA</sequence>
<comment type="catalytic activity">
    <reaction evidence="12">
        <text>2 nitric oxide + NADH + 2 O2 = 2 nitrate + NAD(+) + H(+)</text>
        <dbReference type="Rhea" id="RHEA:19469"/>
        <dbReference type="ChEBI" id="CHEBI:15378"/>
        <dbReference type="ChEBI" id="CHEBI:15379"/>
        <dbReference type="ChEBI" id="CHEBI:16480"/>
        <dbReference type="ChEBI" id="CHEBI:17632"/>
        <dbReference type="ChEBI" id="CHEBI:57540"/>
        <dbReference type="ChEBI" id="CHEBI:57945"/>
        <dbReference type="EC" id="1.14.12.17"/>
    </reaction>
</comment>
<evidence type="ECO:0000256" key="4">
    <source>
        <dbReference type="ARBA" id="ARBA00022617"/>
    </source>
</evidence>
<dbReference type="eggNOG" id="COG1017">
    <property type="taxonomic scope" value="Bacteria"/>
</dbReference>
<keyword evidence="8" id="KW-0521">NADP</keyword>
<dbReference type="SUPFAM" id="SSF46458">
    <property type="entry name" value="Globin-like"/>
    <property type="match status" value="1"/>
</dbReference>
<dbReference type="GO" id="GO:0071500">
    <property type="term" value="P:cellular response to nitrosative stress"/>
    <property type="evidence" value="ECO:0007669"/>
    <property type="project" value="TreeGrafter"/>
</dbReference>
<evidence type="ECO:0000256" key="8">
    <source>
        <dbReference type="ARBA" id="ARBA00022857"/>
    </source>
</evidence>
<gene>
    <name evidence="18" type="ORF">BJ997_002303</name>
    <name evidence="17" type="ORF">GY21_14985</name>
</gene>
<comment type="similarity">
    <text evidence="2">In the C-terminal section; belongs to the flavoprotein pyridine nucleotide cytochrome reductase family.</text>
</comment>
<keyword evidence="18" id="KW-0223">Dioxygenase</keyword>
<evidence type="ECO:0000256" key="6">
    <source>
        <dbReference type="ARBA" id="ARBA00022714"/>
    </source>
</evidence>
<evidence type="ECO:0000256" key="14">
    <source>
        <dbReference type="RuleBase" id="RU000356"/>
    </source>
</evidence>
<evidence type="ECO:0000256" key="7">
    <source>
        <dbReference type="ARBA" id="ARBA00022723"/>
    </source>
</evidence>
<keyword evidence="6" id="KW-0001">2Fe-2S</keyword>
<dbReference type="PROSITE" id="PS01033">
    <property type="entry name" value="GLOBIN"/>
    <property type="match status" value="1"/>
</dbReference>
<feature type="domain" description="Globin" evidence="15">
    <location>
        <begin position="1"/>
        <end position="141"/>
    </location>
</feature>
<dbReference type="EMBL" id="JACHBQ010000001">
    <property type="protein sequence ID" value="MBB5641755.1"/>
    <property type="molecule type" value="Genomic_DNA"/>
</dbReference>
<evidence type="ECO:0000256" key="9">
    <source>
        <dbReference type="ARBA" id="ARBA00023004"/>
    </source>
</evidence>
<dbReference type="InterPro" id="IPR009050">
    <property type="entry name" value="Globin-like_sf"/>
</dbReference>
<dbReference type="InterPro" id="IPR017927">
    <property type="entry name" value="FAD-bd_FR_type"/>
</dbReference>
<organism evidence="17 19">
    <name type="scientific">Cryobacterium roopkundense</name>
    <dbReference type="NCBI Taxonomy" id="1001240"/>
    <lineage>
        <taxon>Bacteria</taxon>
        <taxon>Bacillati</taxon>
        <taxon>Actinomycetota</taxon>
        <taxon>Actinomycetes</taxon>
        <taxon>Micrococcales</taxon>
        <taxon>Microbacteriaceae</taxon>
        <taxon>Cryobacterium</taxon>
    </lineage>
</organism>
<evidence type="ECO:0000313" key="18">
    <source>
        <dbReference type="EMBL" id="MBB5641755.1"/>
    </source>
</evidence>
<dbReference type="InterPro" id="IPR017938">
    <property type="entry name" value="Riboflavin_synthase-like_b-brl"/>
</dbReference>
<comment type="similarity">
    <text evidence="14">Belongs to the globin family.</text>
</comment>
<proteinExistence type="inferred from homology"/>
<reference evidence="18 20" key="2">
    <citation type="submission" date="2020-08" db="EMBL/GenBank/DDBJ databases">
        <title>Sequencing the genomes of 1000 actinobacteria strains.</title>
        <authorList>
            <person name="Klenk H.-P."/>
        </authorList>
    </citation>
    <scope>NUCLEOTIDE SEQUENCE [LARGE SCALE GENOMIC DNA]</scope>
    <source>
        <strain evidence="18 20">DSM 21065</strain>
    </source>
</reference>
<dbReference type="EC" id="1.14.12.17" evidence="3"/>
<accession>A0A099J2H1</accession>
<keyword evidence="19" id="KW-1185">Reference proteome</keyword>
<dbReference type="PANTHER" id="PTHR43396">
    <property type="entry name" value="FLAVOHEMOPROTEIN"/>
    <property type="match status" value="1"/>
</dbReference>
<evidence type="ECO:0000313" key="17">
    <source>
        <dbReference type="EMBL" id="KGJ72506.1"/>
    </source>
</evidence>
<dbReference type="AlphaFoldDB" id="A0A099J2H1"/>
<evidence type="ECO:0000259" key="15">
    <source>
        <dbReference type="PROSITE" id="PS01033"/>
    </source>
</evidence>
<dbReference type="GO" id="GO:0071949">
    <property type="term" value="F:FAD binding"/>
    <property type="evidence" value="ECO:0007669"/>
    <property type="project" value="TreeGrafter"/>
</dbReference>
<dbReference type="SUPFAM" id="SSF52343">
    <property type="entry name" value="Ferredoxin reductase-like, C-terminal NADP-linked domain"/>
    <property type="match status" value="1"/>
</dbReference>
<dbReference type="STRING" id="1001240.GY21_14985"/>
<evidence type="ECO:0000256" key="13">
    <source>
        <dbReference type="ARBA" id="ARBA00049433"/>
    </source>
</evidence>
<evidence type="ECO:0000256" key="11">
    <source>
        <dbReference type="ARBA" id="ARBA00023027"/>
    </source>
</evidence>
<evidence type="ECO:0000256" key="3">
    <source>
        <dbReference type="ARBA" id="ARBA00012229"/>
    </source>
</evidence>
<dbReference type="InterPro" id="IPR000971">
    <property type="entry name" value="Globin"/>
</dbReference>
<keyword evidence="7" id="KW-0479">Metal-binding</keyword>
<dbReference type="PANTHER" id="PTHR43396:SF3">
    <property type="entry name" value="FLAVOHEMOPROTEIN"/>
    <property type="match status" value="1"/>
</dbReference>
<dbReference type="InterPro" id="IPR001433">
    <property type="entry name" value="OxRdtase_FAD/NAD-bd"/>
</dbReference>
<dbReference type="GO" id="GO:0008941">
    <property type="term" value="F:nitric oxide dioxygenase NAD(P)H activity"/>
    <property type="evidence" value="ECO:0007669"/>
    <property type="project" value="UniProtKB-EC"/>
</dbReference>
<dbReference type="RefSeq" id="WP_035837766.1">
    <property type="nucleotide sequence ID" value="NZ_JACHBQ010000001.1"/>
</dbReference>
<dbReference type="GO" id="GO:0019825">
    <property type="term" value="F:oxygen binding"/>
    <property type="evidence" value="ECO:0007669"/>
    <property type="project" value="InterPro"/>
</dbReference>
<dbReference type="CDD" id="cd06184">
    <property type="entry name" value="flavohem_like_fad_nad_binding"/>
    <property type="match status" value="1"/>
</dbReference>
<dbReference type="InterPro" id="IPR008333">
    <property type="entry name" value="Cbr1-like_FAD-bd_dom"/>
</dbReference>